<proteinExistence type="predicted"/>
<evidence type="ECO:0000313" key="1">
    <source>
        <dbReference type="EMBL" id="SJZ36780.1"/>
    </source>
</evidence>
<evidence type="ECO:0000313" key="2">
    <source>
        <dbReference type="Proteomes" id="UP000190449"/>
    </source>
</evidence>
<dbReference type="STRING" id="28122.SAMN02745108_00264"/>
<protein>
    <submittedName>
        <fullName evidence="1">Transcriptional regulator, predicted component of viral defense system</fullName>
    </submittedName>
</protein>
<sequence>MKKMLGHAQKLLEFAPKIGGVFSLSELSSLFDISSQQMLWIKIKQFEEAGLLKRYSRGIYITQNFDPMILSAKVRTDSYISFGSALAYYKLIGTESPFLVSCIVTSKASEYKGEVNLSYARISKNLFFGTAILNNGVRMANAEKAVLDTLYFYQHKKIFYFNIFQDINFSALSKETMDSYLERYANPKFKAFVRNTVYGNI</sequence>
<accession>A0A1T4K2V5</accession>
<name>A0A1T4K2V5_9BACT</name>
<dbReference type="Proteomes" id="UP000190449">
    <property type="component" value="Unassembled WGS sequence"/>
</dbReference>
<dbReference type="EMBL" id="FUWU01000003">
    <property type="protein sequence ID" value="SJZ36780.1"/>
    <property type="molecule type" value="Genomic_DNA"/>
</dbReference>
<gene>
    <name evidence="1" type="ORF">SAMN02745108_00264</name>
</gene>
<dbReference type="AlphaFoldDB" id="A0A1T4K2V5"/>
<dbReference type="RefSeq" id="WP_078775450.1">
    <property type="nucleotide sequence ID" value="NZ_FUWU01000003.1"/>
</dbReference>
<reference evidence="1 2" key="1">
    <citation type="submission" date="2017-02" db="EMBL/GenBank/DDBJ databases">
        <authorList>
            <person name="Peterson S.W."/>
        </authorList>
    </citation>
    <scope>NUCLEOTIDE SEQUENCE [LARGE SCALE GENOMIC DNA]</scope>
    <source>
        <strain evidence="1 2">ATCC 43854</strain>
    </source>
</reference>
<organism evidence="1 2">
    <name type="scientific">Fibrobacter intestinalis</name>
    <dbReference type="NCBI Taxonomy" id="28122"/>
    <lineage>
        <taxon>Bacteria</taxon>
        <taxon>Pseudomonadati</taxon>
        <taxon>Fibrobacterota</taxon>
        <taxon>Fibrobacteria</taxon>
        <taxon>Fibrobacterales</taxon>
        <taxon>Fibrobacteraceae</taxon>
        <taxon>Fibrobacter</taxon>
    </lineage>
</organism>